<feature type="transmembrane region" description="Helical" evidence="2">
    <location>
        <begin position="429"/>
        <end position="448"/>
    </location>
</feature>
<sequence>MFGDVFANRTESLSEQLLQPEGPPDALNGSLHEAPQESSDCSHLQPAGSVRSTASSGHFSGDDNEGIDVNMLPKSDMAYLVCEEGIVQSAVLLDSTSIWNQDVALQPGWEYQDEANRTWDPWTRLMVDAGKTGTFTWRTAWCFEPRSVGWWIGFTFLLGSLCFMVGSGSSVSSSTASVDVGWWGVMMPYSVGGVFFTIGSALLVYSAVFQSVYVMYDTELAEHALKSVEDREYSRATSVLDERSQREVVQCDRNSSFLGVWQVRRAVGEKVLESGQTLPRSHSQKTIDQCLAESYLRPQIAPPWALRQYWLELIGSITLFIGVINFNIMVATGDLEDFGVPLTTVEVIWLDQAQAIVGGACFFIGGYLYWVSAMENWSLLVWRPRSIEWWIAALNLLGGFGFFFAGTVTTKLVYGKLRNVFVANAPELFMGYFIGSTFYAAQSYLMILEISLNR</sequence>
<evidence type="ECO:0000313" key="3">
    <source>
        <dbReference type="EMBL" id="KAK3284164.1"/>
    </source>
</evidence>
<accession>A0AAE0LGR3</accession>
<comment type="caution">
    <text evidence="3">The sequence shown here is derived from an EMBL/GenBank/DDBJ whole genome shotgun (WGS) entry which is preliminary data.</text>
</comment>
<evidence type="ECO:0000256" key="1">
    <source>
        <dbReference type="SAM" id="MobiDB-lite"/>
    </source>
</evidence>
<feature type="transmembrane region" description="Helical" evidence="2">
    <location>
        <begin position="390"/>
        <end position="409"/>
    </location>
</feature>
<dbReference type="AlphaFoldDB" id="A0AAE0LGR3"/>
<feature type="transmembrane region" description="Helical" evidence="2">
    <location>
        <begin position="186"/>
        <end position="208"/>
    </location>
</feature>
<proteinExistence type="predicted"/>
<feature type="transmembrane region" description="Helical" evidence="2">
    <location>
        <begin position="309"/>
        <end position="332"/>
    </location>
</feature>
<keyword evidence="2" id="KW-0472">Membrane</keyword>
<gene>
    <name evidence="3" type="ORF">CYMTET_8169</name>
</gene>
<feature type="region of interest" description="Disordered" evidence="1">
    <location>
        <begin position="1"/>
        <end position="63"/>
    </location>
</feature>
<protein>
    <submittedName>
        <fullName evidence="3">Uncharacterized protein</fullName>
    </submittedName>
</protein>
<dbReference type="EMBL" id="LGRX02002478">
    <property type="protein sequence ID" value="KAK3284164.1"/>
    <property type="molecule type" value="Genomic_DNA"/>
</dbReference>
<keyword evidence="4" id="KW-1185">Reference proteome</keyword>
<dbReference type="Proteomes" id="UP001190700">
    <property type="component" value="Unassembled WGS sequence"/>
</dbReference>
<feature type="transmembrane region" description="Helical" evidence="2">
    <location>
        <begin position="352"/>
        <end position="370"/>
    </location>
</feature>
<evidence type="ECO:0000313" key="4">
    <source>
        <dbReference type="Proteomes" id="UP001190700"/>
    </source>
</evidence>
<evidence type="ECO:0000256" key="2">
    <source>
        <dbReference type="SAM" id="Phobius"/>
    </source>
</evidence>
<feature type="transmembrane region" description="Helical" evidence="2">
    <location>
        <begin position="148"/>
        <end position="166"/>
    </location>
</feature>
<name>A0AAE0LGR3_9CHLO</name>
<keyword evidence="2" id="KW-1133">Transmembrane helix</keyword>
<reference evidence="3 4" key="1">
    <citation type="journal article" date="2015" name="Genome Biol. Evol.">
        <title>Comparative Genomics of a Bacterivorous Green Alga Reveals Evolutionary Causalities and Consequences of Phago-Mixotrophic Mode of Nutrition.</title>
        <authorList>
            <person name="Burns J.A."/>
            <person name="Paasch A."/>
            <person name="Narechania A."/>
            <person name="Kim E."/>
        </authorList>
    </citation>
    <scope>NUCLEOTIDE SEQUENCE [LARGE SCALE GENOMIC DNA]</scope>
    <source>
        <strain evidence="3 4">PLY_AMNH</strain>
    </source>
</reference>
<keyword evidence="2" id="KW-0812">Transmembrane</keyword>
<organism evidence="3 4">
    <name type="scientific">Cymbomonas tetramitiformis</name>
    <dbReference type="NCBI Taxonomy" id="36881"/>
    <lineage>
        <taxon>Eukaryota</taxon>
        <taxon>Viridiplantae</taxon>
        <taxon>Chlorophyta</taxon>
        <taxon>Pyramimonadophyceae</taxon>
        <taxon>Pyramimonadales</taxon>
        <taxon>Pyramimonadaceae</taxon>
        <taxon>Cymbomonas</taxon>
    </lineage>
</organism>